<feature type="chain" id="PRO_5028852015" description="Lipoprotein" evidence="2">
    <location>
        <begin position="17"/>
        <end position="90"/>
    </location>
</feature>
<gene>
    <name evidence="3" type="ORF">F3168_07210</name>
</gene>
<dbReference type="Proteomes" id="UP000481327">
    <property type="component" value="Unassembled WGS sequence"/>
</dbReference>
<keyword evidence="4" id="KW-1185">Reference proteome</keyword>
<evidence type="ECO:0000313" key="3">
    <source>
        <dbReference type="EMBL" id="MQT17046.1"/>
    </source>
</evidence>
<keyword evidence="2" id="KW-0732">Signal</keyword>
<protein>
    <recommendedName>
        <fullName evidence="5">Lipoprotein</fullName>
    </recommendedName>
</protein>
<evidence type="ECO:0000256" key="2">
    <source>
        <dbReference type="SAM" id="SignalP"/>
    </source>
</evidence>
<dbReference type="PROSITE" id="PS51257">
    <property type="entry name" value="PROKAR_LIPOPROTEIN"/>
    <property type="match status" value="1"/>
</dbReference>
<evidence type="ECO:0000256" key="1">
    <source>
        <dbReference type="SAM" id="MobiDB-lite"/>
    </source>
</evidence>
<evidence type="ECO:0008006" key="5">
    <source>
        <dbReference type="Google" id="ProtNLM"/>
    </source>
</evidence>
<organism evidence="3 4">
    <name type="scientific">Sandarakinorhabdus fusca</name>
    <dbReference type="NCBI Taxonomy" id="1439888"/>
    <lineage>
        <taxon>Bacteria</taxon>
        <taxon>Pseudomonadati</taxon>
        <taxon>Pseudomonadota</taxon>
        <taxon>Alphaproteobacteria</taxon>
        <taxon>Sphingomonadales</taxon>
        <taxon>Sphingosinicellaceae</taxon>
        <taxon>Sandarakinorhabdus</taxon>
    </lineage>
</organism>
<feature type="signal peptide" evidence="2">
    <location>
        <begin position="1"/>
        <end position="16"/>
    </location>
</feature>
<comment type="caution">
    <text evidence="3">The sequence shown here is derived from an EMBL/GenBank/DDBJ whole genome shotgun (WGS) entry which is preliminary data.</text>
</comment>
<feature type="compositionally biased region" description="Basic and acidic residues" evidence="1">
    <location>
        <begin position="51"/>
        <end position="90"/>
    </location>
</feature>
<proteinExistence type="predicted"/>
<feature type="region of interest" description="Disordered" evidence="1">
    <location>
        <begin position="44"/>
        <end position="90"/>
    </location>
</feature>
<evidence type="ECO:0000313" key="4">
    <source>
        <dbReference type="Proteomes" id="UP000481327"/>
    </source>
</evidence>
<sequence length="90" mass="9267">MLLRCFCILVLPAALAGCVATAVAGAAVAVVKAPFQVAGAAVDGLTTSQEEADRNAGKKARKEREAAEKAQKKADKAARKAADQDRDPSD</sequence>
<accession>A0A7C9KXH3</accession>
<reference evidence="3 4" key="1">
    <citation type="submission" date="2019-09" db="EMBL/GenBank/DDBJ databases">
        <title>Polymorphobacter sp. isolated from a lake in China.</title>
        <authorList>
            <person name="Liu Z."/>
        </authorList>
    </citation>
    <scope>NUCLEOTIDE SEQUENCE [LARGE SCALE GENOMIC DNA]</scope>
    <source>
        <strain evidence="3 4">D40P</strain>
    </source>
</reference>
<dbReference type="EMBL" id="WIOL01000002">
    <property type="protein sequence ID" value="MQT17046.1"/>
    <property type="molecule type" value="Genomic_DNA"/>
</dbReference>
<dbReference type="AlphaFoldDB" id="A0A7C9KXH3"/>
<dbReference type="RefSeq" id="WP_152577471.1">
    <property type="nucleotide sequence ID" value="NZ_JAATJI010000001.1"/>
</dbReference>
<name>A0A7C9KXH3_9SPHN</name>